<dbReference type="InterPro" id="IPR016187">
    <property type="entry name" value="CTDL_fold"/>
</dbReference>
<dbReference type="PROSITE" id="PS50041">
    <property type="entry name" value="C_TYPE_LECTIN_2"/>
    <property type="match status" value="3"/>
</dbReference>
<comment type="caution">
    <text evidence="3">The sequence shown here is derived from an EMBL/GenBank/DDBJ whole genome shotgun (WGS) entry which is preliminary data.</text>
</comment>
<dbReference type="Proteomes" id="UP001221898">
    <property type="component" value="Unassembled WGS sequence"/>
</dbReference>
<feature type="domain" description="C-type lectin" evidence="2">
    <location>
        <begin position="264"/>
        <end position="378"/>
    </location>
</feature>
<accession>A0AAD7S330</accession>
<dbReference type="InterPro" id="IPR016186">
    <property type="entry name" value="C-type_lectin-like/link_sf"/>
</dbReference>
<dbReference type="SUPFAM" id="SSF56436">
    <property type="entry name" value="C-type lectin-like"/>
    <property type="match status" value="3"/>
</dbReference>
<dbReference type="CDD" id="cd00037">
    <property type="entry name" value="CLECT"/>
    <property type="match status" value="1"/>
</dbReference>
<dbReference type="SMART" id="SM00034">
    <property type="entry name" value="CLECT"/>
    <property type="match status" value="3"/>
</dbReference>
<feature type="signal peptide" evidence="1">
    <location>
        <begin position="1"/>
        <end position="20"/>
    </location>
</feature>
<dbReference type="EMBL" id="JAINUG010000121">
    <property type="protein sequence ID" value="KAJ8394938.1"/>
    <property type="molecule type" value="Genomic_DNA"/>
</dbReference>
<keyword evidence="4" id="KW-1185">Reference proteome</keyword>
<evidence type="ECO:0000313" key="4">
    <source>
        <dbReference type="Proteomes" id="UP001221898"/>
    </source>
</evidence>
<dbReference type="Pfam" id="PF00059">
    <property type="entry name" value="Lectin_C"/>
    <property type="match status" value="3"/>
</dbReference>
<evidence type="ECO:0000313" key="3">
    <source>
        <dbReference type="EMBL" id="KAJ8394938.1"/>
    </source>
</evidence>
<feature type="chain" id="PRO_5042182963" description="C-type lectin domain-containing protein" evidence="1">
    <location>
        <begin position="21"/>
        <end position="383"/>
    </location>
</feature>
<organism evidence="3 4">
    <name type="scientific">Aldrovandia affinis</name>
    <dbReference type="NCBI Taxonomy" id="143900"/>
    <lineage>
        <taxon>Eukaryota</taxon>
        <taxon>Metazoa</taxon>
        <taxon>Chordata</taxon>
        <taxon>Craniata</taxon>
        <taxon>Vertebrata</taxon>
        <taxon>Euteleostomi</taxon>
        <taxon>Actinopterygii</taxon>
        <taxon>Neopterygii</taxon>
        <taxon>Teleostei</taxon>
        <taxon>Notacanthiformes</taxon>
        <taxon>Halosauridae</taxon>
        <taxon>Aldrovandia</taxon>
    </lineage>
</organism>
<dbReference type="PANTHER" id="PTHR45784">
    <property type="entry name" value="C-TYPE LECTIN DOMAIN FAMILY 20 MEMBER A-RELATED"/>
    <property type="match status" value="1"/>
</dbReference>
<dbReference type="Gene3D" id="3.10.100.10">
    <property type="entry name" value="Mannose-Binding Protein A, subunit A"/>
    <property type="match status" value="3"/>
</dbReference>
<proteinExistence type="predicted"/>
<sequence>MKQGVVRVLLISGLCALCSCLSHQYQFVNISKSWTEARRYCRENYADLANIDNQEEMKALMEAVGSGYNGNAWIGCDDRYNWQWSLADRGFDSVGETEFRNWESGRPEHIGSQRHCAFMQITGTWFDVPCDASSSRRFICYDEGDAAQRYILIEEMKNWTEAQSYCRENHTDLASARNQTENQEIKQIIKLNTPRNSVTGNNSSTYPWIGLFRESWKWWSEQSNSSYCKCTTGQPDNAGGYYTCAALNVSDSWRWGEHDCNNMFPFFCYEDNLILVRENKSWDEALSFCRLHYRDLASVPTEEVQCWVKRRAQNASTAHVWLGLNYSCKLHFWFWLDGRIIGKEKEPRECGVKGAVQSREGQRWVTRQETEKLNFICNKCGGY</sequence>
<feature type="domain" description="C-type lectin" evidence="2">
    <location>
        <begin position="25"/>
        <end position="131"/>
    </location>
</feature>
<dbReference type="InterPro" id="IPR001304">
    <property type="entry name" value="C-type_lectin-like"/>
</dbReference>
<reference evidence="3" key="1">
    <citation type="journal article" date="2023" name="Science">
        <title>Genome structures resolve the early diversification of teleost fishes.</title>
        <authorList>
            <person name="Parey E."/>
            <person name="Louis A."/>
            <person name="Montfort J."/>
            <person name="Bouchez O."/>
            <person name="Roques C."/>
            <person name="Iampietro C."/>
            <person name="Lluch J."/>
            <person name="Castinel A."/>
            <person name="Donnadieu C."/>
            <person name="Desvignes T."/>
            <person name="Floi Bucao C."/>
            <person name="Jouanno E."/>
            <person name="Wen M."/>
            <person name="Mejri S."/>
            <person name="Dirks R."/>
            <person name="Jansen H."/>
            <person name="Henkel C."/>
            <person name="Chen W.J."/>
            <person name="Zahm M."/>
            <person name="Cabau C."/>
            <person name="Klopp C."/>
            <person name="Thompson A.W."/>
            <person name="Robinson-Rechavi M."/>
            <person name="Braasch I."/>
            <person name="Lecointre G."/>
            <person name="Bobe J."/>
            <person name="Postlethwait J.H."/>
            <person name="Berthelot C."/>
            <person name="Roest Crollius H."/>
            <person name="Guiguen Y."/>
        </authorList>
    </citation>
    <scope>NUCLEOTIDE SEQUENCE</scope>
    <source>
        <strain evidence="3">NC1722</strain>
    </source>
</reference>
<evidence type="ECO:0000259" key="2">
    <source>
        <dbReference type="PROSITE" id="PS50041"/>
    </source>
</evidence>
<gene>
    <name evidence="3" type="ORF">AAFF_G00040610</name>
</gene>
<name>A0AAD7S330_9TELE</name>
<keyword evidence="1" id="KW-0732">Signal</keyword>
<dbReference type="AlphaFoldDB" id="A0AAD7S330"/>
<protein>
    <recommendedName>
        <fullName evidence="2">C-type lectin domain-containing protein</fullName>
    </recommendedName>
</protein>
<feature type="domain" description="C-type lectin" evidence="2">
    <location>
        <begin position="150"/>
        <end position="269"/>
    </location>
</feature>
<evidence type="ECO:0000256" key="1">
    <source>
        <dbReference type="SAM" id="SignalP"/>
    </source>
</evidence>
<dbReference type="PANTHER" id="PTHR45784:SF3">
    <property type="entry name" value="C-TYPE LECTIN DOMAIN FAMILY 4 MEMBER K-LIKE-RELATED"/>
    <property type="match status" value="1"/>
</dbReference>
<dbReference type="PROSITE" id="PS51257">
    <property type="entry name" value="PROKAR_LIPOPROTEIN"/>
    <property type="match status" value="1"/>
</dbReference>